<evidence type="ECO:0000256" key="5">
    <source>
        <dbReference type="ARBA" id="ARBA00023002"/>
    </source>
</evidence>
<evidence type="ECO:0000256" key="6">
    <source>
        <dbReference type="RuleBase" id="RU361277"/>
    </source>
</evidence>
<evidence type="ECO:0000313" key="9">
    <source>
        <dbReference type="Proteomes" id="UP001597280"/>
    </source>
</evidence>
<evidence type="ECO:0000259" key="7">
    <source>
        <dbReference type="SMART" id="SM00829"/>
    </source>
</evidence>
<keyword evidence="5" id="KW-0560">Oxidoreductase</keyword>
<dbReference type="Proteomes" id="UP001597280">
    <property type="component" value="Unassembled WGS sequence"/>
</dbReference>
<evidence type="ECO:0000256" key="2">
    <source>
        <dbReference type="ARBA" id="ARBA00008072"/>
    </source>
</evidence>
<evidence type="ECO:0000256" key="3">
    <source>
        <dbReference type="ARBA" id="ARBA00022723"/>
    </source>
</evidence>
<dbReference type="InterPro" id="IPR045306">
    <property type="entry name" value="SDH-like"/>
</dbReference>
<comment type="cofactor">
    <cofactor evidence="1 6">
        <name>Zn(2+)</name>
        <dbReference type="ChEBI" id="CHEBI:29105"/>
    </cofactor>
</comment>
<dbReference type="PROSITE" id="PS00059">
    <property type="entry name" value="ADH_ZINC"/>
    <property type="match status" value="1"/>
</dbReference>
<dbReference type="InterPro" id="IPR013154">
    <property type="entry name" value="ADH-like_N"/>
</dbReference>
<dbReference type="Gene3D" id="3.40.50.720">
    <property type="entry name" value="NAD(P)-binding Rossmann-like Domain"/>
    <property type="match status" value="1"/>
</dbReference>
<dbReference type="InterPro" id="IPR011032">
    <property type="entry name" value="GroES-like_sf"/>
</dbReference>
<protein>
    <submittedName>
        <fullName evidence="8">NAD(P)-dependent alcohol dehydrogenase</fullName>
    </submittedName>
</protein>
<dbReference type="Pfam" id="PF08240">
    <property type="entry name" value="ADH_N"/>
    <property type="match status" value="1"/>
</dbReference>
<comment type="caution">
    <text evidence="8">The sequence shown here is derived from an EMBL/GenBank/DDBJ whole genome shotgun (WGS) entry which is preliminary data.</text>
</comment>
<dbReference type="EMBL" id="JBHUFL010000002">
    <property type="protein sequence ID" value="MFD1834642.1"/>
    <property type="molecule type" value="Genomic_DNA"/>
</dbReference>
<dbReference type="Pfam" id="PF00107">
    <property type="entry name" value="ADH_zinc_N"/>
    <property type="match status" value="1"/>
</dbReference>
<gene>
    <name evidence="8" type="ORF">ACFSDA_06075</name>
</gene>
<evidence type="ECO:0000256" key="4">
    <source>
        <dbReference type="ARBA" id="ARBA00022833"/>
    </source>
</evidence>
<dbReference type="Gene3D" id="3.90.180.10">
    <property type="entry name" value="Medium-chain alcohol dehydrogenases, catalytic domain"/>
    <property type="match status" value="1"/>
</dbReference>
<organism evidence="8 9">
    <name type="scientific">Brachybacterium rhamnosum</name>
    <dbReference type="NCBI Taxonomy" id="173361"/>
    <lineage>
        <taxon>Bacteria</taxon>
        <taxon>Bacillati</taxon>
        <taxon>Actinomycetota</taxon>
        <taxon>Actinomycetes</taxon>
        <taxon>Micrococcales</taxon>
        <taxon>Dermabacteraceae</taxon>
        <taxon>Brachybacterium</taxon>
    </lineage>
</organism>
<comment type="similarity">
    <text evidence="2 6">Belongs to the zinc-containing alcohol dehydrogenase family.</text>
</comment>
<dbReference type="SUPFAM" id="SSF50129">
    <property type="entry name" value="GroES-like"/>
    <property type="match status" value="1"/>
</dbReference>
<dbReference type="CDD" id="cd05285">
    <property type="entry name" value="sorbitol_DH"/>
    <property type="match status" value="1"/>
</dbReference>
<reference evidence="9" key="1">
    <citation type="journal article" date="2019" name="Int. J. Syst. Evol. Microbiol.">
        <title>The Global Catalogue of Microorganisms (GCM) 10K type strain sequencing project: providing services to taxonomists for standard genome sequencing and annotation.</title>
        <authorList>
            <consortium name="The Broad Institute Genomics Platform"/>
            <consortium name="The Broad Institute Genome Sequencing Center for Infectious Disease"/>
            <person name="Wu L."/>
            <person name="Ma J."/>
        </authorList>
    </citation>
    <scope>NUCLEOTIDE SEQUENCE [LARGE SCALE GENOMIC DNA]</scope>
    <source>
        <strain evidence="9">JCM 11650</strain>
    </source>
</reference>
<keyword evidence="4 6" id="KW-0862">Zinc</keyword>
<dbReference type="PANTHER" id="PTHR43161:SF9">
    <property type="entry name" value="SORBITOL DEHYDROGENASE"/>
    <property type="match status" value="1"/>
</dbReference>
<dbReference type="SUPFAM" id="SSF51735">
    <property type="entry name" value="NAD(P)-binding Rossmann-fold domains"/>
    <property type="match status" value="1"/>
</dbReference>
<keyword evidence="9" id="KW-1185">Reference proteome</keyword>
<evidence type="ECO:0000256" key="1">
    <source>
        <dbReference type="ARBA" id="ARBA00001947"/>
    </source>
</evidence>
<dbReference type="SMART" id="SM00829">
    <property type="entry name" value="PKS_ER"/>
    <property type="match status" value="1"/>
</dbReference>
<dbReference type="InterPro" id="IPR036291">
    <property type="entry name" value="NAD(P)-bd_dom_sf"/>
</dbReference>
<name>A0ABW4PV03_9MICO</name>
<dbReference type="InterPro" id="IPR020843">
    <property type="entry name" value="ER"/>
</dbReference>
<sequence length="366" mass="38176">MPGTTPTRPATAPGSATMRAVVLQEKGRITLEDVPRPGDPGPGEVRIAMHTVGICGSDVHYYTHGAIGGFVVTAPMILGHEGSGTVLAIGEGVENLAVGDRVVMEPGVPDPRSRAAREGIYNVDPAVRFWATPPYDGCLAEEVLHPAEYTFRLPDSLSFAEGALIEPFAVGMQAATKARLRPGDIAAVVGCGTIGIMTAIAALNGGAARVYVSDLAPEKLALIEGIPGLVPVDATKESLAERVRRDTGGWGPQAVFEASGAAPSYESIWDAPAPGGVLVVVGMPTRPVTFDTTKAQVRELRIETVFRYANVHQKAIDLAAGPGVDLAPLVTKTFPVADAVAAFDRGAEGRPTDTKLQITFADPEEG</sequence>
<feature type="domain" description="Enoyl reductase (ER)" evidence="7">
    <location>
        <begin position="27"/>
        <end position="352"/>
    </location>
</feature>
<proteinExistence type="inferred from homology"/>
<dbReference type="InterPro" id="IPR013149">
    <property type="entry name" value="ADH-like_C"/>
</dbReference>
<dbReference type="PANTHER" id="PTHR43161">
    <property type="entry name" value="SORBITOL DEHYDROGENASE"/>
    <property type="match status" value="1"/>
</dbReference>
<keyword evidence="3 6" id="KW-0479">Metal-binding</keyword>
<dbReference type="InterPro" id="IPR002328">
    <property type="entry name" value="ADH_Zn_CS"/>
</dbReference>
<evidence type="ECO:0000313" key="8">
    <source>
        <dbReference type="EMBL" id="MFD1834642.1"/>
    </source>
</evidence>
<dbReference type="RefSeq" id="WP_343903901.1">
    <property type="nucleotide sequence ID" value="NZ_BAAAIS010000002.1"/>
</dbReference>
<accession>A0ABW4PV03</accession>